<dbReference type="InterPro" id="IPR025851">
    <property type="entry name" value="SUKH-4"/>
</dbReference>
<dbReference type="EMBL" id="LXSF01000012">
    <property type="protein sequence ID" value="OAM15641.1"/>
    <property type="molecule type" value="Genomic_DNA"/>
</dbReference>
<proteinExistence type="predicted"/>
<dbReference type="EMBL" id="LXSG01000035">
    <property type="protein sequence ID" value="OAM17705.1"/>
    <property type="molecule type" value="Genomic_DNA"/>
</dbReference>
<reference evidence="2" key="2">
    <citation type="submission" date="2016-05" db="EMBL/GenBank/DDBJ databases">
        <authorList>
            <person name="Lavstsen T."/>
            <person name="Jespersen J.S."/>
        </authorList>
    </citation>
    <scope>NUCLEOTIDE SEQUENCE</scope>
    <source>
        <strain evidence="1">NML01-0328</strain>
        <strain evidence="2">NML04-0072</strain>
    </source>
</reference>
<organism evidence="2 3">
    <name type="scientific">Eikenella corrodens</name>
    <dbReference type="NCBI Taxonomy" id="539"/>
    <lineage>
        <taxon>Bacteria</taxon>
        <taxon>Pseudomonadati</taxon>
        <taxon>Pseudomonadota</taxon>
        <taxon>Betaproteobacteria</taxon>
        <taxon>Neisseriales</taxon>
        <taxon>Neisseriaceae</taxon>
        <taxon>Eikenella</taxon>
    </lineage>
</organism>
<dbReference type="STRING" id="539.A7P85_10810"/>
<name>A0A1A9RFM6_EIKCO</name>
<dbReference type="AlphaFoldDB" id="A0A1A9RFM6"/>
<reference evidence="3 4" key="1">
    <citation type="submission" date="2016-05" db="EMBL/GenBank/DDBJ databases">
        <title>Draft genome of Corynebacterium afermentans subsp. afermentans LCDC 88199T.</title>
        <authorList>
            <person name="Bernier A.-M."/>
            <person name="Bernard K."/>
        </authorList>
    </citation>
    <scope>NUCLEOTIDE SEQUENCE [LARGE SCALE GENOMIC DNA]</scope>
    <source>
        <strain evidence="4">NML01-0328</strain>
        <strain evidence="3">NML04-0072</strain>
    </source>
</reference>
<evidence type="ECO:0000313" key="1">
    <source>
        <dbReference type="EMBL" id="OAM15641.1"/>
    </source>
</evidence>
<sequence>MNLAQALTADHIPILRPAAYSAGEPAGLNTVFKDGIAYLADYPPARFHFVRLPDETIAIQTPRGEARCFGKYGYGGSYFVVAADDAVWLYSPRAENAWEQEWVLVNSSLALFVQTYCRLMSAVFLLKADFAQGYNFDQGTALAAQLQNWLTQADPDAATGHAFWSHPLYEIEDGFFHLANNPVSRQIGMPEHRYQENKQAT</sequence>
<dbReference type="RefSeq" id="WP_064087916.1">
    <property type="nucleotide sequence ID" value="NZ_CAUTFU010000012.1"/>
</dbReference>
<dbReference type="OrthoDB" id="8612854at2"/>
<protein>
    <submittedName>
        <fullName evidence="2">Uncharacterized protein</fullName>
    </submittedName>
</protein>
<gene>
    <name evidence="1" type="ORF">A7P85_10810</name>
    <name evidence="2" type="ORF">A7P90_08290</name>
</gene>
<dbReference type="Pfam" id="PF14435">
    <property type="entry name" value="SUKH-4"/>
    <property type="match status" value="1"/>
</dbReference>
<evidence type="ECO:0000313" key="4">
    <source>
        <dbReference type="Proteomes" id="UP000078003"/>
    </source>
</evidence>
<dbReference type="Proteomes" id="UP000078003">
    <property type="component" value="Unassembled WGS sequence"/>
</dbReference>
<accession>A0A1A9RFM6</accession>
<evidence type="ECO:0000313" key="2">
    <source>
        <dbReference type="EMBL" id="OAM17705.1"/>
    </source>
</evidence>
<comment type="caution">
    <text evidence="2">The sequence shown here is derived from an EMBL/GenBank/DDBJ whole genome shotgun (WGS) entry which is preliminary data.</text>
</comment>
<dbReference type="Proteomes" id="UP000077589">
    <property type="component" value="Unassembled WGS sequence"/>
</dbReference>
<evidence type="ECO:0000313" key="3">
    <source>
        <dbReference type="Proteomes" id="UP000077589"/>
    </source>
</evidence>